<evidence type="ECO:0000256" key="1">
    <source>
        <dbReference type="ARBA" id="ARBA00022884"/>
    </source>
</evidence>
<feature type="domain" description="K Homology" evidence="3">
    <location>
        <begin position="127"/>
        <end position="227"/>
    </location>
</feature>
<feature type="region of interest" description="Disordered" evidence="2">
    <location>
        <begin position="1"/>
        <end position="21"/>
    </location>
</feature>
<dbReference type="InterPro" id="IPR032377">
    <property type="entry name" value="STAR_dimer"/>
</dbReference>
<evidence type="ECO:0000259" key="3">
    <source>
        <dbReference type="SMART" id="SM00322"/>
    </source>
</evidence>
<dbReference type="InterPro" id="IPR036612">
    <property type="entry name" value="KH_dom_type_1_sf"/>
</dbReference>
<dbReference type="InterPro" id="IPR045071">
    <property type="entry name" value="BBP-like"/>
</dbReference>
<dbReference type="EMBL" id="ABEU02000014">
    <property type="protein sequence ID" value="PNR41657.1"/>
    <property type="molecule type" value="Genomic_DNA"/>
</dbReference>
<dbReference type="GO" id="GO:0005634">
    <property type="term" value="C:nucleus"/>
    <property type="evidence" value="ECO:0000318"/>
    <property type="project" value="GO_Central"/>
</dbReference>
<dbReference type="Proteomes" id="UP000006727">
    <property type="component" value="Chromosome 14"/>
</dbReference>
<dbReference type="RefSeq" id="XP_024395605.1">
    <property type="nucleotide sequence ID" value="XM_024539837.2"/>
</dbReference>
<dbReference type="CDD" id="cd22467">
    <property type="entry name" value="KH-I_SPIN1_like"/>
    <property type="match status" value="1"/>
</dbReference>
<dbReference type="SMART" id="SM00322">
    <property type="entry name" value="KH"/>
    <property type="match status" value="1"/>
</dbReference>
<dbReference type="EnsemblPlants" id="Pp3c14_26290V3.2">
    <property type="protein sequence ID" value="Pp3c14_26290V3.2"/>
    <property type="gene ID" value="Pp3c14_26290"/>
</dbReference>
<dbReference type="PANTHER" id="PTHR11208">
    <property type="entry name" value="RNA-BINDING PROTEIN RELATED"/>
    <property type="match status" value="1"/>
</dbReference>
<dbReference type="GeneID" id="112291884"/>
<evidence type="ECO:0000313" key="4">
    <source>
        <dbReference type="EMBL" id="PNR41657.1"/>
    </source>
</evidence>
<dbReference type="HOGENOM" id="CLU_065679_0_1_1"/>
<dbReference type="PaxDb" id="3218-PP1S269_38V6.1"/>
<dbReference type="Pfam" id="PF22675">
    <property type="entry name" value="KH-I_KHDC4-BBP"/>
    <property type="match status" value="1"/>
</dbReference>
<dbReference type="eggNOG" id="KOG1588">
    <property type="taxonomic scope" value="Eukaryota"/>
</dbReference>
<proteinExistence type="predicted"/>
<name>A9TN02_PHYPA</name>
<dbReference type="GO" id="GO:0048024">
    <property type="term" value="P:regulation of mRNA splicing, via spliceosome"/>
    <property type="evidence" value="ECO:0000318"/>
    <property type="project" value="GO_Central"/>
</dbReference>
<dbReference type="STRING" id="3218.A9TN02"/>
<dbReference type="EnsemblPlants" id="Pp3c14_26290V3.1">
    <property type="protein sequence ID" value="Pp3c14_26290V3.1"/>
    <property type="gene ID" value="Pp3c14_26290"/>
</dbReference>
<protein>
    <recommendedName>
        <fullName evidence="3">K Homology domain-containing protein</fullName>
    </recommendedName>
</protein>
<accession>A9TN02</accession>
<dbReference type="InterPro" id="IPR004087">
    <property type="entry name" value="KH_dom"/>
</dbReference>
<evidence type="ECO:0000256" key="2">
    <source>
        <dbReference type="SAM" id="MobiDB-lite"/>
    </source>
</evidence>
<evidence type="ECO:0000313" key="6">
    <source>
        <dbReference type="Proteomes" id="UP000006727"/>
    </source>
</evidence>
<dbReference type="SUPFAM" id="SSF54791">
    <property type="entry name" value="Eukaryotic type KH-domain (KH-domain type I)"/>
    <property type="match status" value="1"/>
</dbReference>
<dbReference type="OMA" id="RDEDSQM"/>
<reference evidence="4 6" key="1">
    <citation type="journal article" date="2008" name="Science">
        <title>The Physcomitrella genome reveals evolutionary insights into the conquest of land by plants.</title>
        <authorList>
            <person name="Rensing S."/>
            <person name="Lang D."/>
            <person name="Zimmer A."/>
            <person name="Terry A."/>
            <person name="Salamov A."/>
            <person name="Shapiro H."/>
            <person name="Nishiyama T."/>
            <person name="Perroud P.-F."/>
            <person name="Lindquist E."/>
            <person name="Kamisugi Y."/>
            <person name="Tanahashi T."/>
            <person name="Sakakibara K."/>
            <person name="Fujita T."/>
            <person name="Oishi K."/>
            <person name="Shin-I T."/>
            <person name="Kuroki Y."/>
            <person name="Toyoda A."/>
            <person name="Suzuki Y."/>
            <person name="Hashimoto A."/>
            <person name="Yamaguchi K."/>
            <person name="Sugano A."/>
            <person name="Kohara Y."/>
            <person name="Fujiyama A."/>
            <person name="Anterola A."/>
            <person name="Aoki S."/>
            <person name="Ashton N."/>
            <person name="Barbazuk W.B."/>
            <person name="Barker E."/>
            <person name="Bennetzen J."/>
            <person name="Bezanilla M."/>
            <person name="Blankenship R."/>
            <person name="Cho S.H."/>
            <person name="Dutcher S."/>
            <person name="Estelle M."/>
            <person name="Fawcett J.A."/>
            <person name="Gundlach H."/>
            <person name="Hanada K."/>
            <person name="Heyl A."/>
            <person name="Hicks K.A."/>
            <person name="Hugh J."/>
            <person name="Lohr M."/>
            <person name="Mayer K."/>
            <person name="Melkozernov A."/>
            <person name="Murata T."/>
            <person name="Nelson D."/>
            <person name="Pils B."/>
            <person name="Prigge M."/>
            <person name="Reiss B."/>
            <person name="Renner T."/>
            <person name="Rombauts S."/>
            <person name="Rushton P."/>
            <person name="Sanderfoot A."/>
            <person name="Schween G."/>
            <person name="Shiu S.-H."/>
            <person name="Stueber K."/>
            <person name="Theodoulou F.L."/>
            <person name="Tu H."/>
            <person name="Van de Peer Y."/>
            <person name="Verrier P.J."/>
            <person name="Waters E."/>
            <person name="Wood A."/>
            <person name="Yang L."/>
            <person name="Cove D."/>
            <person name="Cuming A."/>
            <person name="Hasebe M."/>
            <person name="Lucas S."/>
            <person name="Mishler D.B."/>
            <person name="Reski R."/>
            <person name="Grigoriev I."/>
            <person name="Quatrano R.S."/>
            <person name="Boore J.L."/>
        </authorList>
    </citation>
    <scope>NUCLEOTIDE SEQUENCE [LARGE SCALE GENOMIC DNA]</scope>
    <source>
        <strain evidence="5 6">cv. Gransden 2004</strain>
    </source>
</reference>
<dbReference type="Gramene" id="Pp3c14_26290V3.1">
    <property type="protein sequence ID" value="Pp3c14_26290V3.1"/>
    <property type="gene ID" value="Pp3c14_26290"/>
</dbReference>
<organism evidence="4">
    <name type="scientific">Physcomitrium patens</name>
    <name type="common">Spreading-leaved earth moss</name>
    <name type="synonym">Physcomitrella patens</name>
    <dbReference type="NCBI Taxonomy" id="3218"/>
    <lineage>
        <taxon>Eukaryota</taxon>
        <taxon>Viridiplantae</taxon>
        <taxon>Streptophyta</taxon>
        <taxon>Embryophyta</taxon>
        <taxon>Bryophyta</taxon>
        <taxon>Bryophytina</taxon>
        <taxon>Bryopsida</taxon>
        <taxon>Funariidae</taxon>
        <taxon>Funariales</taxon>
        <taxon>Funariaceae</taxon>
        <taxon>Physcomitrium</taxon>
    </lineage>
</organism>
<dbReference type="Pfam" id="PF16544">
    <property type="entry name" value="STAR_dimer"/>
    <property type="match status" value="1"/>
</dbReference>
<dbReference type="InterPro" id="IPR055256">
    <property type="entry name" value="KH_1_KHDC4/BBP-like"/>
</dbReference>
<sequence length="278" mass="30526">MAGRYTQFSPSTGGSPQLGIRPSSVVAEHDKYKYLSELLAERQNLGPFMQVLPNCSRLLSQEIVRVTALVGNSSFLDQDGVDHGSPLSLGTRINNGGSGDLNGWGDRLGLSQSGWHGTPATPAGPIVKRTQRIDVPVDKFPNFNFVGRILGPRGNSLKRVEASTGCRVLIRGRGSIKDTAKEDKMRDKPGFEHLNEPLHVLVEAELPANIIDQQLIHARDILLDLLKPVDETFDIVKKAQLRELAMLNGTLREESPAFMSGLASPFNNPEMKRAKTRR</sequence>
<gene>
    <name evidence="5" type="primary">LOC112291884</name>
    <name evidence="4" type="ORF">PHYPA_019062</name>
</gene>
<dbReference type="AlphaFoldDB" id="A9TN02"/>
<reference evidence="4 6" key="2">
    <citation type="journal article" date="2018" name="Plant J.">
        <title>The Physcomitrella patens chromosome-scale assembly reveals moss genome structure and evolution.</title>
        <authorList>
            <person name="Lang D."/>
            <person name="Ullrich K.K."/>
            <person name="Murat F."/>
            <person name="Fuchs J."/>
            <person name="Jenkins J."/>
            <person name="Haas F.B."/>
            <person name="Piednoel M."/>
            <person name="Gundlach H."/>
            <person name="Van Bel M."/>
            <person name="Meyberg R."/>
            <person name="Vives C."/>
            <person name="Morata J."/>
            <person name="Symeonidi A."/>
            <person name="Hiss M."/>
            <person name="Muchero W."/>
            <person name="Kamisugi Y."/>
            <person name="Saleh O."/>
            <person name="Blanc G."/>
            <person name="Decker E.L."/>
            <person name="van Gessel N."/>
            <person name="Grimwood J."/>
            <person name="Hayes R.D."/>
            <person name="Graham S.W."/>
            <person name="Gunter L.E."/>
            <person name="McDaniel S.F."/>
            <person name="Hoernstein S.N.W."/>
            <person name="Larsson A."/>
            <person name="Li F.W."/>
            <person name="Perroud P.F."/>
            <person name="Phillips J."/>
            <person name="Ranjan P."/>
            <person name="Rokshar D.S."/>
            <person name="Rothfels C.J."/>
            <person name="Schneider L."/>
            <person name="Shu S."/>
            <person name="Stevenson D.W."/>
            <person name="Thummler F."/>
            <person name="Tillich M."/>
            <person name="Villarreal Aguilar J.C."/>
            <person name="Widiez T."/>
            <person name="Wong G.K."/>
            <person name="Wymore A."/>
            <person name="Zhang Y."/>
            <person name="Zimmer A.D."/>
            <person name="Quatrano R.S."/>
            <person name="Mayer K.F.X."/>
            <person name="Goodstein D."/>
            <person name="Casacuberta J.M."/>
            <person name="Vandepoele K."/>
            <person name="Reski R."/>
            <person name="Cuming A.C."/>
            <person name="Tuskan G.A."/>
            <person name="Maumus F."/>
            <person name="Salse J."/>
            <person name="Schmutz J."/>
            <person name="Rensing S.A."/>
        </authorList>
    </citation>
    <scope>NUCLEOTIDE SEQUENCE [LARGE SCALE GENOMIC DNA]</scope>
    <source>
        <strain evidence="5 6">cv. Gransden 2004</strain>
    </source>
</reference>
<dbReference type="Gramene" id="Pp3c14_26290V3.2">
    <property type="protein sequence ID" value="Pp3c14_26290V3.2"/>
    <property type="gene ID" value="Pp3c14_26290"/>
</dbReference>
<dbReference type="PANTHER" id="PTHR11208:SF42">
    <property type="entry name" value="QUAKING RELATED 54B, ISOFORM E"/>
    <property type="match status" value="1"/>
</dbReference>
<keyword evidence="6" id="KW-1185">Reference proteome</keyword>
<dbReference type="Gene3D" id="3.30.1370.10">
    <property type="entry name" value="K Homology domain, type 1"/>
    <property type="match status" value="1"/>
</dbReference>
<keyword evidence="1" id="KW-0694">RNA-binding</keyword>
<reference evidence="5" key="3">
    <citation type="submission" date="2020-12" db="UniProtKB">
        <authorList>
            <consortium name="EnsemblPlants"/>
        </authorList>
    </citation>
    <scope>IDENTIFICATION</scope>
</reference>
<feature type="compositionally biased region" description="Polar residues" evidence="2">
    <location>
        <begin position="1"/>
        <end position="15"/>
    </location>
</feature>
<dbReference type="GO" id="GO:0003729">
    <property type="term" value="F:mRNA binding"/>
    <property type="evidence" value="ECO:0000318"/>
    <property type="project" value="GO_Central"/>
</dbReference>
<dbReference type="OrthoDB" id="6777263at2759"/>
<evidence type="ECO:0000313" key="5">
    <source>
        <dbReference type="EnsemblPlants" id="Pp3c14_26290V3.1"/>
    </source>
</evidence>